<evidence type="ECO:0000259" key="4">
    <source>
        <dbReference type="Pfam" id="PF00149"/>
    </source>
</evidence>
<dbReference type="EMBL" id="DTDV01000007">
    <property type="protein sequence ID" value="HGK23258.1"/>
    <property type="molecule type" value="Genomic_DNA"/>
</dbReference>
<dbReference type="RefSeq" id="WP_149122527.1">
    <property type="nucleotide sequence ID" value="NZ_VTFL01000001.1"/>
</dbReference>
<dbReference type="PANTHER" id="PTHR30337:SF0">
    <property type="entry name" value="NUCLEASE SBCCD SUBUNIT D"/>
    <property type="match status" value="1"/>
</dbReference>
<keyword evidence="2" id="KW-0378">Hydrolase</keyword>
<dbReference type="InterPro" id="IPR041796">
    <property type="entry name" value="Mre11_N"/>
</dbReference>
<dbReference type="SUPFAM" id="SSF56300">
    <property type="entry name" value="Metallo-dependent phosphatases"/>
    <property type="match status" value="1"/>
</dbReference>
<dbReference type="InterPro" id="IPR050535">
    <property type="entry name" value="DNA_Repair-Maintenance_Comp"/>
</dbReference>
<evidence type="ECO:0000256" key="2">
    <source>
        <dbReference type="ARBA" id="ARBA00022801"/>
    </source>
</evidence>
<dbReference type="CDD" id="cd00840">
    <property type="entry name" value="MPP_Mre11_N"/>
    <property type="match status" value="1"/>
</dbReference>
<name>A0A7V3ZHT0_DICTH</name>
<organism evidence="5">
    <name type="scientific">Dictyoglomus thermophilum</name>
    <dbReference type="NCBI Taxonomy" id="14"/>
    <lineage>
        <taxon>Bacteria</taxon>
        <taxon>Pseudomonadati</taxon>
        <taxon>Dictyoglomota</taxon>
        <taxon>Dictyoglomia</taxon>
        <taxon>Dictyoglomales</taxon>
        <taxon>Dictyoglomaceae</taxon>
        <taxon>Dictyoglomus</taxon>
    </lineage>
</organism>
<dbReference type="InterPro" id="IPR029052">
    <property type="entry name" value="Metallo-depent_PP-like"/>
</dbReference>
<dbReference type="Gene3D" id="3.60.21.10">
    <property type="match status" value="1"/>
</dbReference>
<dbReference type="Pfam" id="PF00149">
    <property type="entry name" value="Metallophos"/>
    <property type="match status" value="1"/>
</dbReference>
<reference evidence="5" key="1">
    <citation type="journal article" date="2020" name="mSystems">
        <title>Genome- and Community-Level Interaction Insights into Carbon Utilization and Element Cycling Functions of Hydrothermarchaeota in Hydrothermal Sediment.</title>
        <authorList>
            <person name="Zhou Z."/>
            <person name="Liu Y."/>
            <person name="Xu W."/>
            <person name="Pan J."/>
            <person name="Luo Z.H."/>
            <person name="Li M."/>
        </authorList>
    </citation>
    <scope>NUCLEOTIDE SEQUENCE [LARGE SCALE GENOMIC DNA]</scope>
    <source>
        <strain evidence="5">SpSt-70</strain>
    </source>
</reference>
<evidence type="ECO:0000256" key="3">
    <source>
        <dbReference type="ARBA" id="ARBA00022839"/>
    </source>
</evidence>
<dbReference type="GO" id="GO:0004527">
    <property type="term" value="F:exonuclease activity"/>
    <property type="evidence" value="ECO:0007669"/>
    <property type="project" value="UniProtKB-KW"/>
</dbReference>
<dbReference type="AlphaFoldDB" id="A0A7V3ZHT0"/>
<sequence>MIKIVITADNHLGKYYKKLLPERLQERRKRLRNVFEEVVNYAIEEKADIFIHAGDLFDSSTPRNQDLTFIAREFSKMVKNNIKIYAIGGNHDAPNMLESDSYPIRIFEEAGLIKTFSSQSTISYEIFEKDNISILISGLSHDPRKKGKIDPLEKNVIVPPDFPKENNLFKILILHYSFEKFAHPKAQEPQVSTNTLYDLPFDLYILGHLHEQNTYRFANKHVIIPGSTERFDFGEENLKPGFYLLTIEKGRINYEHIGLNVQPMKNLEIKLTEIPQKEPTNSIIERIINNSHKDLLLKCKLVGEIPLSMYQSINFSKILEAGINSNFLFDLDTQNLRIKGEEINTLPAPELSIDKNLEIITKKYIEEVPEDREIILEALKWIKEELKSREIIL</sequence>
<comment type="caution">
    <text evidence="5">The sequence shown here is derived from an EMBL/GenBank/DDBJ whole genome shotgun (WGS) entry which is preliminary data.</text>
</comment>
<keyword evidence="3 5" id="KW-0269">Exonuclease</keyword>
<proteinExistence type="predicted"/>
<protein>
    <submittedName>
        <fullName evidence="5">DNA repair exonuclease</fullName>
    </submittedName>
</protein>
<gene>
    <name evidence="5" type="ORF">ENU78_02235</name>
</gene>
<dbReference type="InterPro" id="IPR004843">
    <property type="entry name" value="Calcineurin-like_PHP"/>
</dbReference>
<keyword evidence="1" id="KW-0540">Nuclease</keyword>
<feature type="domain" description="Calcineurin-like phosphoesterase" evidence="4">
    <location>
        <begin position="2"/>
        <end position="211"/>
    </location>
</feature>
<evidence type="ECO:0000313" key="5">
    <source>
        <dbReference type="EMBL" id="HGK23258.1"/>
    </source>
</evidence>
<evidence type="ECO:0000256" key="1">
    <source>
        <dbReference type="ARBA" id="ARBA00022722"/>
    </source>
</evidence>
<dbReference type="PANTHER" id="PTHR30337">
    <property type="entry name" value="COMPONENT OF ATP-DEPENDENT DSDNA EXONUCLEASE"/>
    <property type="match status" value="1"/>
</dbReference>
<accession>A0A7V3ZHT0</accession>